<sequence length="36" mass="4049">MIDGKAAALAVKDHFEEVHGTYFVIGFQLIDIKKNE</sequence>
<dbReference type="EMBL" id="MT631271">
    <property type="protein sequence ID" value="QNO47684.1"/>
    <property type="molecule type" value="Genomic_DNA"/>
</dbReference>
<organism evidence="1">
    <name type="scientific">Candidatus Methanogaster sp. ANME-2c ERB4</name>
    <dbReference type="NCBI Taxonomy" id="2759911"/>
    <lineage>
        <taxon>Archaea</taxon>
        <taxon>Methanobacteriati</taxon>
        <taxon>Methanobacteriota</taxon>
        <taxon>Stenosarchaea group</taxon>
        <taxon>Methanomicrobia</taxon>
        <taxon>Methanosarcinales</taxon>
        <taxon>ANME-2 cluster</taxon>
        <taxon>Candidatus Methanogasteraceae</taxon>
        <taxon>Candidatus Methanogaster</taxon>
    </lineage>
</organism>
<protein>
    <submittedName>
        <fullName evidence="1">Uncharacterized protein</fullName>
    </submittedName>
</protein>
<evidence type="ECO:0000313" key="1">
    <source>
        <dbReference type="EMBL" id="QNO47684.1"/>
    </source>
</evidence>
<accession>A0A7G9YI50</accession>
<dbReference type="AlphaFoldDB" id="A0A7G9YI50"/>
<name>A0A7G9YI50_9EURY</name>
<gene>
    <name evidence="1" type="ORF">FJIOJMEM_00010</name>
</gene>
<proteinExistence type="predicted"/>
<reference evidence="1" key="1">
    <citation type="submission" date="2020-06" db="EMBL/GenBank/DDBJ databases">
        <title>Unique genomic features of the anaerobic methanotrophic archaea.</title>
        <authorList>
            <person name="Chadwick G.L."/>
            <person name="Skennerton C.T."/>
            <person name="Laso-Perez R."/>
            <person name="Leu A.O."/>
            <person name="Speth D.R."/>
            <person name="Yu H."/>
            <person name="Morgan-Lang C."/>
            <person name="Hatzenpichler R."/>
            <person name="Goudeau D."/>
            <person name="Malmstrom R."/>
            <person name="Brazelton W.J."/>
            <person name="Woyke T."/>
            <person name="Hallam S.J."/>
            <person name="Tyson G.W."/>
            <person name="Wegener G."/>
            <person name="Boetius A."/>
            <person name="Orphan V."/>
        </authorList>
    </citation>
    <scope>NUCLEOTIDE SEQUENCE</scope>
</reference>